<evidence type="ECO:0000313" key="2">
    <source>
        <dbReference type="Proteomes" id="UP000784294"/>
    </source>
</evidence>
<name>A0A3S5CMA9_9PLAT</name>
<keyword evidence="2" id="KW-1185">Reference proteome</keyword>
<reference evidence="1" key="1">
    <citation type="submission" date="2018-11" db="EMBL/GenBank/DDBJ databases">
        <authorList>
            <consortium name="Pathogen Informatics"/>
        </authorList>
    </citation>
    <scope>NUCLEOTIDE SEQUENCE</scope>
</reference>
<comment type="caution">
    <text evidence="1">The sequence shown here is derived from an EMBL/GenBank/DDBJ whole genome shotgun (WGS) entry which is preliminary data.</text>
</comment>
<dbReference type="AlphaFoldDB" id="A0A3S5CMA9"/>
<dbReference type="EMBL" id="CAAALY010046074">
    <property type="protein sequence ID" value="VEL20362.1"/>
    <property type="molecule type" value="Genomic_DNA"/>
</dbReference>
<sequence length="180" mass="19015">MTPCRIKGPSSTFSIDAILNQATKLPNLDRICPTGRCLPDGDGSIGHDATPSDLSRPGPLRAGFDDGLMPKAMSFDYASRPLSKKTTNCTISMSHFYSFSSNASSSASSSSSLSPLARPMSEASLNLASPRALQQAETFCPTEIGVMDNLASQPSDGCSENLFLGEPSTQLLARSQRSGF</sequence>
<gene>
    <name evidence="1" type="ORF">PXEA_LOCUS13802</name>
</gene>
<accession>A0A3S5CMA9</accession>
<evidence type="ECO:0000313" key="1">
    <source>
        <dbReference type="EMBL" id="VEL20362.1"/>
    </source>
</evidence>
<dbReference type="Proteomes" id="UP000784294">
    <property type="component" value="Unassembled WGS sequence"/>
</dbReference>
<proteinExistence type="predicted"/>
<protein>
    <submittedName>
        <fullName evidence="1">Uncharacterized protein</fullName>
    </submittedName>
</protein>
<organism evidence="1 2">
    <name type="scientific">Protopolystoma xenopodis</name>
    <dbReference type="NCBI Taxonomy" id="117903"/>
    <lineage>
        <taxon>Eukaryota</taxon>
        <taxon>Metazoa</taxon>
        <taxon>Spiralia</taxon>
        <taxon>Lophotrochozoa</taxon>
        <taxon>Platyhelminthes</taxon>
        <taxon>Monogenea</taxon>
        <taxon>Polyopisthocotylea</taxon>
        <taxon>Polystomatidea</taxon>
        <taxon>Polystomatidae</taxon>
        <taxon>Protopolystoma</taxon>
    </lineage>
</organism>